<dbReference type="EMBL" id="CAJJDP010000048">
    <property type="protein sequence ID" value="CAD8166589.1"/>
    <property type="molecule type" value="Genomic_DNA"/>
</dbReference>
<keyword evidence="1" id="KW-1133">Transmembrane helix</keyword>
<proteinExistence type="predicted"/>
<gene>
    <name evidence="2" type="ORF">POCTA_138.1.T0480236</name>
</gene>
<dbReference type="OrthoDB" id="302429at2759"/>
<feature type="transmembrane region" description="Helical" evidence="1">
    <location>
        <begin position="52"/>
        <end position="72"/>
    </location>
</feature>
<evidence type="ECO:0000313" key="2">
    <source>
        <dbReference type="EMBL" id="CAD8166589.1"/>
    </source>
</evidence>
<comment type="caution">
    <text evidence="2">The sequence shown here is derived from an EMBL/GenBank/DDBJ whole genome shotgun (WGS) entry which is preliminary data.</text>
</comment>
<reference evidence="2" key="1">
    <citation type="submission" date="2021-01" db="EMBL/GenBank/DDBJ databases">
        <authorList>
            <consortium name="Genoscope - CEA"/>
            <person name="William W."/>
        </authorList>
    </citation>
    <scope>NUCLEOTIDE SEQUENCE</scope>
</reference>
<name>A0A8S1USI6_PAROT</name>
<evidence type="ECO:0008006" key="4">
    <source>
        <dbReference type="Google" id="ProtNLM"/>
    </source>
</evidence>
<keyword evidence="3" id="KW-1185">Reference proteome</keyword>
<accession>A0A8S1USI6</accession>
<dbReference type="AlphaFoldDB" id="A0A8S1USI6"/>
<evidence type="ECO:0000313" key="3">
    <source>
        <dbReference type="Proteomes" id="UP000683925"/>
    </source>
</evidence>
<keyword evidence="1" id="KW-0472">Membrane</keyword>
<keyword evidence="1" id="KW-0812">Transmembrane</keyword>
<dbReference type="OMA" id="WSAEGNI"/>
<sequence>MQQTQQMQTNPYSKFLHSPFLQNITDSVNQEQILKNEQNLTSKQNTQDNQSYPIIILIVCVMILIFVCGVIFEVSRRKKLKKDLEQRLIQENMYSIQNNIVKMNQIQDSLQNSLWNLKTINNQKSNTKLLKFKTIYVHHNKLELQITQEKQKNLWSAEGNIVLQSNQEIQVHLRTSLDSDLFQKIKSIDYLYLLQLYQGSFNEQENKFQGKCKVYGCQATQDQNFNGSFELQKVSQ</sequence>
<dbReference type="Proteomes" id="UP000683925">
    <property type="component" value="Unassembled WGS sequence"/>
</dbReference>
<organism evidence="2 3">
    <name type="scientific">Paramecium octaurelia</name>
    <dbReference type="NCBI Taxonomy" id="43137"/>
    <lineage>
        <taxon>Eukaryota</taxon>
        <taxon>Sar</taxon>
        <taxon>Alveolata</taxon>
        <taxon>Ciliophora</taxon>
        <taxon>Intramacronucleata</taxon>
        <taxon>Oligohymenophorea</taxon>
        <taxon>Peniculida</taxon>
        <taxon>Parameciidae</taxon>
        <taxon>Paramecium</taxon>
    </lineage>
</organism>
<protein>
    <recommendedName>
        <fullName evidence="4">Transmembrane protein</fullName>
    </recommendedName>
</protein>
<evidence type="ECO:0000256" key="1">
    <source>
        <dbReference type="SAM" id="Phobius"/>
    </source>
</evidence>